<dbReference type="PANTHER" id="PTHR30204">
    <property type="entry name" value="REDOX-CYCLING DRUG-SENSING TRANSCRIPTIONAL ACTIVATOR SOXR"/>
    <property type="match status" value="1"/>
</dbReference>
<organism evidence="3 4">
    <name type="scientific">Tectimicrobiota bacterium</name>
    <dbReference type="NCBI Taxonomy" id="2528274"/>
    <lineage>
        <taxon>Bacteria</taxon>
        <taxon>Pseudomonadati</taxon>
        <taxon>Nitrospinota/Tectimicrobiota group</taxon>
        <taxon>Candidatus Tectimicrobiota</taxon>
    </lineage>
</organism>
<keyword evidence="1" id="KW-0238">DNA-binding</keyword>
<feature type="domain" description="HTH merR-type" evidence="2">
    <location>
        <begin position="9"/>
        <end position="78"/>
    </location>
</feature>
<protein>
    <submittedName>
        <fullName evidence="3">MerR family transcriptional regulator</fullName>
    </submittedName>
</protein>
<dbReference type="SMART" id="SM00422">
    <property type="entry name" value="HTH_MERR"/>
    <property type="match status" value="1"/>
</dbReference>
<proteinExistence type="predicted"/>
<reference evidence="3" key="1">
    <citation type="submission" date="2020-07" db="EMBL/GenBank/DDBJ databases">
        <title>Huge and variable diversity of episymbiotic CPR bacteria and DPANN archaea in groundwater ecosystems.</title>
        <authorList>
            <person name="He C.Y."/>
            <person name="Keren R."/>
            <person name="Whittaker M."/>
            <person name="Farag I.F."/>
            <person name="Doudna J."/>
            <person name="Cate J.H.D."/>
            <person name="Banfield J.F."/>
        </authorList>
    </citation>
    <scope>NUCLEOTIDE SEQUENCE</scope>
    <source>
        <strain evidence="3">NC_groundwater_672_Ag_B-0.1um_62_36</strain>
    </source>
</reference>
<comment type="caution">
    <text evidence="3">The sequence shown here is derived from an EMBL/GenBank/DDBJ whole genome shotgun (WGS) entry which is preliminary data.</text>
</comment>
<dbReference type="PANTHER" id="PTHR30204:SF58">
    <property type="entry name" value="HTH-TYPE TRANSCRIPTIONAL REGULATOR YFMP"/>
    <property type="match status" value="1"/>
</dbReference>
<dbReference type="Proteomes" id="UP000769766">
    <property type="component" value="Unassembled WGS sequence"/>
</dbReference>
<dbReference type="SUPFAM" id="SSF46955">
    <property type="entry name" value="Putative DNA-binding domain"/>
    <property type="match status" value="1"/>
</dbReference>
<evidence type="ECO:0000256" key="1">
    <source>
        <dbReference type="ARBA" id="ARBA00023125"/>
    </source>
</evidence>
<dbReference type="GO" id="GO:0003677">
    <property type="term" value="F:DNA binding"/>
    <property type="evidence" value="ECO:0007669"/>
    <property type="project" value="UniProtKB-KW"/>
</dbReference>
<dbReference type="EMBL" id="JACPRF010000037">
    <property type="protein sequence ID" value="MBI2875498.1"/>
    <property type="molecule type" value="Genomic_DNA"/>
</dbReference>
<dbReference type="NCBIfam" id="NF047375">
    <property type="entry name" value="HeatShock_HspR"/>
    <property type="match status" value="1"/>
</dbReference>
<dbReference type="AlphaFoldDB" id="A0A932CLE5"/>
<dbReference type="Pfam" id="PF13411">
    <property type="entry name" value="MerR_1"/>
    <property type="match status" value="1"/>
</dbReference>
<gene>
    <name evidence="3" type="ORF">HYY20_01300</name>
</gene>
<accession>A0A932CLE5</accession>
<dbReference type="InterPro" id="IPR000551">
    <property type="entry name" value="MerR-type_HTH_dom"/>
</dbReference>
<sequence>MTGKEDRELFTISIVSKMFDIHPQTLRLYEREGLLAPQRSEGKTRLYSREDLERIRKILSLTRDMGVNLAGVEVVLSIQERMEAMRELMAEMLNYMDQKVKGDFEERWQRESHALVRLPSSKLMRVKVER</sequence>
<dbReference type="GO" id="GO:0003700">
    <property type="term" value="F:DNA-binding transcription factor activity"/>
    <property type="evidence" value="ECO:0007669"/>
    <property type="project" value="InterPro"/>
</dbReference>
<dbReference type="InterPro" id="IPR047057">
    <property type="entry name" value="MerR_fam"/>
</dbReference>
<dbReference type="InterPro" id="IPR009061">
    <property type="entry name" value="DNA-bd_dom_put_sf"/>
</dbReference>
<evidence type="ECO:0000259" key="2">
    <source>
        <dbReference type="PROSITE" id="PS50937"/>
    </source>
</evidence>
<evidence type="ECO:0000313" key="3">
    <source>
        <dbReference type="EMBL" id="MBI2875498.1"/>
    </source>
</evidence>
<name>A0A932CLE5_UNCTE</name>
<evidence type="ECO:0000313" key="4">
    <source>
        <dbReference type="Proteomes" id="UP000769766"/>
    </source>
</evidence>
<dbReference type="PROSITE" id="PS50937">
    <property type="entry name" value="HTH_MERR_2"/>
    <property type="match status" value="1"/>
</dbReference>
<dbReference type="Gene3D" id="1.10.1660.10">
    <property type="match status" value="1"/>
</dbReference>